<dbReference type="Gene3D" id="3.30.9.10">
    <property type="entry name" value="D-Amino Acid Oxidase, subunit A, domain 2"/>
    <property type="match status" value="1"/>
</dbReference>
<dbReference type="Gene3D" id="3.50.50.60">
    <property type="entry name" value="FAD/NAD(P)-binding domain"/>
    <property type="match status" value="1"/>
</dbReference>
<dbReference type="RefSeq" id="WP_058355883.1">
    <property type="nucleotide sequence ID" value="NZ_CABKVG010000008.1"/>
</dbReference>
<evidence type="ECO:0000313" key="4">
    <source>
        <dbReference type="Proteomes" id="UP000832011"/>
    </source>
</evidence>
<accession>A0ABY4E3Z4</accession>
<protein>
    <submittedName>
        <fullName evidence="3">FAD-binding oxidoreductase</fullName>
    </submittedName>
</protein>
<evidence type="ECO:0000256" key="1">
    <source>
        <dbReference type="ARBA" id="ARBA00023002"/>
    </source>
</evidence>
<dbReference type="PANTHER" id="PTHR13847:SF281">
    <property type="entry name" value="FAD DEPENDENT OXIDOREDUCTASE DOMAIN-CONTAINING PROTEIN"/>
    <property type="match status" value="1"/>
</dbReference>
<keyword evidence="4" id="KW-1185">Reference proteome</keyword>
<dbReference type="Proteomes" id="UP000832011">
    <property type="component" value="Chromosome"/>
</dbReference>
<dbReference type="InterPro" id="IPR036188">
    <property type="entry name" value="FAD/NAD-bd_sf"/>
</dbReference>
<reference evidence="3 4" key="1">
    <citation type="journal article" date="2022" name="Res Sq">
        <title>Evolution of multicellular longitudinally dividing oral cavity symbionts (Neisseriaceae).</title>
        <authorList>
            <person name="Nyongesa S."/>
            <person name="Weber P."/>
            <person name="Bernet E."/>
            <person name="Pullido F."/>
            <person name="Nieckarz M."/>
            <person name="Delaby M."/>
            <person name="Nieves C."/>
            <person name="Viehboeck T."/>
            <person name="Krause N."/>
            <person name="Rivera-Millot A."/>
            <person name="Nakamura A."/>
            <person name="Vischer N."/>
            <person name="VanNieuwenhze M."/>
            <person name="Brun Y."/>
            <person name="Cava F."/>
            <person name="Bulgheresi S."/>
            <person name="Veyrier F."/>
        </authorList>
    </citation>
    <scope>NUCLEOTIDE SEQUENCE [LARGE SCALE GENOMIC DNA]</scope>
    <source>
        <strain evidence="3 4">SN4</strain>
    </source>
</reference>
<dbReference type="PANTHER" id="PTHR13847">
    <property type="entry name" value="SARCOSINE DEHYDROGENASE-RELATED"/>
    <property type="match status" value="1"/>
</dbReference>
<evidence type="ECO:0000313" key="3">
    <source>
        <dbReference type="EMBL" id="UOO90224.1"/>
    </source>
</evidence>
<dbReference type="Pfam" id="PF01266">
    <property type="entry name" value="DAO"/>
    <property type="match status" value="1"/>
</dbReference>
<feature type="domain" description="FAD dependent oxidoreductase" evidence="2">
    <location>
        <begin position="38"/>
        <end position="394"/>
    </location>
</feature>
<organism evidence="3 4">
    <name type="scientific">Vitreoscilla massiliensis</name>
    <dbReference type="NCBI Taxonomy" id="1689272"/>
    <lineage>
        <taxon>Bacteria</taxon>
        <taxon>Pseudomonadati</taxon>
        <taxon>Pseudomonadota</taxon>
        <taxon>Betaproteobacteria</taxon>
        <taxon>Neisseriales</taxon>
        <taxon>Neisseriaceae</taxon>
        <taxon>Vitreoscilla</taxon>
    </lineage>
</organism>
<keyword evidence="1" id="KW-0560">Oxidoreductase</keyword>
<gene>
    <name evidence="3" type="ORF">LVJ82_04345</name>
</gene>
<dbReference type="SUPFAM" id="SSF51905">
    <property type="entry name" value="FAD/NAD(P)-binding domain"/>
    <property type="match status" value="1"/>
</dbReference>
<evidence type="ECO:0000259" key="2">
    <source>
        <dbReference type="Pfam" id="PF01266"/>
    </source>
</evidence>
<name>A0ABY4E3Z4_9NEIS</name>
<sequence>MKSIKRLPQVDGELGWYLTAPNVDRKVGRALKGEQQADIAIIGAGFTGLAAAERLQELYPDKTIAVVEALDVGQGTSGRNAGFIIDLPHNVDAKENSAAEDMQLYALNQFAIARLFERMQTYSINCLWHHAGKYMVAREDKNVKGLDDFERTLKKRDFAYQRLNRSELAQRLGTDYYQDGIFTPGNILMNPAALVRGLALGLQKHIDVYTHSPVIGIDYGDVHQIHTVGGVLRAKTIVQTMSSFSEETGLVKNKIAPVFTYGSLTDPLPDNIVSQYFQNIEPWGLTSAHPAGTTVRFTPDKRILVRNILEFNPNQASTAEVRQKAWQQHRASFVARFPFLEHIDFQYTWGGLLAVTLNHNSVFEKLADNVYGICGCNGVGVAKGTYLGYYMAEMMHGNHSAELEFILQTSHANRIPPEPFRSIGARHQIKREQSAAGMDI</sequence>
<proteinExistence type="predicted"/>
<dbReference type="EMBL" id="CP091511">
    <property type="protein sequence ID" value="UOO90224.1"/>
    <property type="molecule type" value="Genomic_DNA"/>
</dbReference>
<dbReference type="InterPro" id="IPR006076">
    <property type="entry name" value="FAD-dep_OxRdtase"/>
</dbReference>